<accession>A0A154VPR4</accession>
<dbReference type="InterPro" id="IPR042242">
    <property type="entry name" value="RecO_C"/>
</dbReference>
<evidence type="ECO:0000256" key="3">
    <source>
        <dbReference type="ARBA" id="ARBA00022763"/>
    </source>
</evidence>
<keyword evidence="4 7" id="KW-0233">DNA recombination</keyword>
<sequence>MDWTDDGIVLGARPYGEGSIIVSLLTRERGRHAGLVRGGGSGKSRGTYQPGNFVRASWRARLSEHLGNYSCELLTAQAAGHMDDPLKLSALSAACAVADGALPEREPHPAVYEGLLALIELLEGEFWPAAYVKWEIGLLADLGFGLDLTRCAATGMNDQLAYVSPRTGRAVSLSAGEPYREKLLKLPGFLIGSGGFGQADILDGMEMTGHFLDRHVFGLQNQPLPAARARFLDRLKQSATISGGGTIP</sequence>
<dbReference type="InterPro" id="IPR012340">
    <property type="entry name" value="NA-bd_OB-fold"/>
</dbReference>
<dbReference type="Proteomes" id="UP000076400">
    <property type="component" value="Unassembled WGS sequence"/>
</dbReference>
<name>A0A154VPR4_9PROT</name>
<feature type="domain" description="DNA replication/recombination mediator RecO N-terminal" evidence="8">
    <location>
        <begin position="1"/>
        <end position="70"/>
    </location>
</feature>
<evidence type="ECO:0000256" key="2">
    <source>
        <dbReference type="ARBA" id="ARBA00021310"/>
    </source>
</evidence>
<dbReference type="Gene3D" id="1.20.1440.120">
    <property type="entry name" value="Recombination protein O, C-terminal domain"/>
    <property type="match status" value="1"/>
</dbReference>
<evidence type="ECO:0000256" key="1">
    <source>
        <dbReference type="ARBA" id="ARBA00007452"/>
    </source>
</evidence>
<dbReference type="InterPro" id="IPR037278">
    <property type="entry name" value="ARFGAP/RecO"/>
</dbReference>
<protein>
    <recommendedName>
        <fullName evidence="2 7">DNA repair protein RecO</fullName>
    </recommendedName>
    <alternativeName>
        <fullName evidence="6 7">Recombination protein O</fullName>
    </alternativeName>
</protein>
<dbReference type="STRING" id="580166.AUP43_13240"/>
<reference evidence="9 10" key="1">
    <citation type="submission" date="2015-12" db="EMBL/GenBank/DDBJ databases">
        <title>Genome sequence of Oceanibaculum pacificum MCCC 1A02656.</title>
        <authorList>
            <person name="Lu L."/>
            <person name="Lai Q."/>
            <person name="Shao Z."/>
            <person name="Qian P."/>
        </authorList>
    </citation>
    <scope>NUCLEOTIDE SEQUENCE [LARGE SCALE GENOMIC DNA]</scope>
    <source>
        <strain evidence="9 10">MCCC 1A02656</strain>
    </source>
</reference>
<dbReference type="OrthoDB" id="9804792at2"/>
<dbReference type="NCBIfam" id="TIGR00613">
    <property type="entry name" value="reco"/>
    <property type="match status" value="1"/>
</dbReference>
<organism evidence="9 10">
    <name type="scientific">Oceanibaculum pacificum</name>
    <dbReference type="NCBI Taxonomy" id="580166"/>
    <lineage>
        <taxon>Bacteria</taxon>
        <taxon>Pseudomonadati</taxon>
        <taxon>Pseudomonadota</taxon>
        <taxon>Alphaproteobacteria</taxon>
        <taxon>Rhodospirillales</taxon>
        <taxon>Oceanibaculaceae</taxon>
        <taxon>Oceanibaculum</taxon>
    </lineage>
</organism>
<dbReference type="InterPro" id="IPR022572">
    <property type="entry name" value="DNA_rep/recomb_RecO_N"/>
</dbReference>
<dbReference type="Gene3D" id="2.40.50.140">
    <property type="entry name" value="Nucleic acid-binding proteins"/>
    <property type="match status" value="1"/>
</dbReference>
<comment type="caution">
    <text evidence="9">The sequence shown here is derived from an EMBL/GenBank/DDBJ whole genome shotgun (WGS) entry which is preliminary data.</text>
</comment>
<dbReference type="GO" id="GO:0043590">
    <property type="term" value="C:bacterial nucleoid"/>
    <property type="evidence" value="ECO:0007669"/>
    <property type="project" value="TreeGrafter"/>
</dbReference>
<dbReference type="InterPro" id="IPR003717">
    <property type="entry name" value="RecO"/>
</dbReference>
<evidence type="ECO:0000259" key="8">
    <source>
        <dbReference type="Pfam" id="PF11967"/>
    </source>
</evidence>
<dbReference type="GO" id="GO:0006310">
    <property type="term" value="P:DNA recombination"/>
    <property type="evidence" value="ECO:0007669"/>
    <property type="project" value="UniProtKB-UniRule"/>
</dbReference>
<dbReference type="EMBL" id="LPXN01000148">
    <property type="protein sequence ID" value="KZD03229.1"/>
    <property type="molecule type" value="Genomic_DNA"/>
</dbReference>
<dbReference type="SUPFAM" id="SSF57863">
    <property type="entry name" value="ArfGap/RecO-like zinc finger"/>
    <property type="match status" value="1"/>
</dbReference>
<evidence type="ECO:0000256" key="7">
    <source>
        <dbReference type="HAMAP-Rule" id="MF_00201"/>
    </source>
</evidence>
<dbReference type="PANTHER" id="PTHR33991:SF1">
    <property type="entry name" value="DNA REPAIR PROTEIN RECO"/>
    <property type="match status" value="1"/>
</dbReference>
<dbReference type="HAMAP" id="MF_00201">
    <property type="entry name" value="RecO"/>
    <property type="match status" value="1"/>
</dbReference>
<dbReference type="RefSeq" id="WP_067559177.1">
    <property type="nucleotide sequence ID" value="NZ_LPXN01000148.1"/>
</dbReference>
<evidence type="ECO:0000313" key="10">
    <source>
        <dbReference type="Proteomes" id="UP000076400"/>
    </source>
</evidence>
<comment type="function">
    <text evidence="7">Involved in DNA repair and RecF pathway recombination.</text>
</comment>
<evidence type="ECO:0000256" key="6">
    <source>
        <dbReference type="ARBA" id="ARBA00033409"/>
    </source>
</evidence>
<keyword evidence="3 7" id="KW-0227">DNA damage</keyword>
<dbReference type="AlphaFoldDB" id="A0A154VPR4"/>
<proteinExistence type="inferred from homology"/>
<dbReference type="PANTHER" id="PTHR33991">
    <property type="entry name" value="DNA REPAIR PROTEIN RECO"/>
    <property type="match status" value="1"/>
</dbReference>
<dbReference type="Pfam" id="PF02565">
    <property type="entry name" value="RecO_C"/>
    <property type="match status" value="1"/>
</dbReference>
<evidence type="ECO:0000256" key="4">
    <source>
        <dbReference type="ARBA" id="ARBA00023172"/>
    </source>
</evidence>
<dbReference type="Pfam" id="PF11967">
    <property type="entry name" value="RecO_N"/>
    <property type="match status" value="1"/>
</dbReference>
<evidence type="ECO:0000256" key="5">
    <source>
        <dbReference type="ARBA" id="ARBA00023204"/>
    </source>
</evidence>
<keyword evidence="10" id="KW-1185">Reference proteome</keyword>
<keyword evidence="5 7" id="KW-0234">DNA repair</keyword>
<dbReference type="GO" id="GO:0006302">
    <property type="term" value="P:double-strand break repair"/>
    <property type="evidence" value="ECO:0007669"/>
    <property type="project" value="TreeGrafter"/>
</dbReference>
<comment type="similarity">
    <text evidence="1 7">Belongs to the RecO family.</text>
</comment>
<evidence type="ECO:0000313" key="9">
    <source>
        <dbReference type="EMBL" id="KZD03229.1"/>
    </source>
</evidence>
<dbReference type="SUPFAM" id="SSF50249">
    <property type="entry name" value="Nucleic acid-binding proteins"/>
    <property type="match status" value="1"/>
</dbReference>
<gene>
    <name evidence="7" type="primary">recO</name>
    <name evidence="9" type="ORF">AUP43_13240</name>
</gene>